<sequence>MKLNSDVFKLTVLRSPKKIKPTISKEHLKVVKPGDELPVYSEILNYIDDNATVEGYHDLLSRLSKSSILIRSAEEFNYPHLEFMKSIERINELNNGEFESTFKKIYGNSISKIIVQQDFKDERIRIIDTLLFKLVSGYRSNVQIESLDVIARYLNLFKYSQENPGVINDKKNIKEFIRQPLLLPQNRNPIQFINEFYLNKQRAKRQKDLEAEKQKRKQRQEQRKRIDTYKKAADEIQKVHANYLNAIRTKQILREENKKSLNIIPRQLIDQLSPETQEVLNENNFNLDHINGAVIVNGVRNMSHGNINIDLGKCDTSDEPRDTLKPSRIKPKLNPPLIGDLLKVRHKLVGYSTNEIAYIENVLKGEKKEKTHRTLDSTEETILEETETEKFQENEFSTNEQFEIQTEADNTIAKDAFVNGEISREAFGATISVSGGASISSEKSQSMSSSKAKELMSRAVNNVKERVFSSRKLVTLKEKEITNTHKIDNSHSDSEHINGVYKWVNKIYRNQLVNYGKRHFLEFMVPEPASFVLFSESNKSKHLKESYPEPPVVCVNGKTKDLKPEHLDEFTYSYWIKEYGVEEIAPPPPEYLFKMNEMTTKVEVNQNYQQGFEIKTINSIKSIAIPEGYIPDVIDYEISGVNGHARFTRANDSDNDRKDQMAFKFNIGGDEVFNMIYNEELLAATADNRIEYQTLRKKLELNWSELFEDDGKTKKPNTAYDVKGKINDSITLSDYLESEGYTFANLEDDQDTTADSDSVFVNSGIPISVIGYSSLFCVSSFKLNVSFKRTDAKFKQWQIETYNRIIEKYNQLVEEVKEQISIFDVTNTDFGTNPLVNRDIEEMELKKACISILSNQHFNAYGAIQDDAEFGYPKIDFSKNFEENESVKFYEQSFDWGNMLYAFYPYYWGRKEGWINKLNLKDNDPLFEKFLKAGYARVLVPIRLGFERQIYNSNMIKIEIPDIDSSYLMEDEFAENSLAIIEEITDQYDLEGEIGTGFLNVENGNAIVVGVNTNFRNDESSNFNPTNQIGKNTDLKTDINREIIIGDEEYIIKNVISPTEIEINKPYQGESAEGVRFIIGPKIVGPSWESVVPSKLIILKGRLDIIN</sequence>
<gene>
    <name evidence="2" type="ORF">EYD45_02700</name>
</gene>
<dbReference type="Proteomes" id="UP000291142">
    <property type="component" value="Unassembled WGS sequence"/>
</dbReference>
<evidence type="ECO:0000313" key="2">
    <source>
        <dbReference type="EMBL" id="TBN06813.1"/>
    </source>
</evidence>
<dbReference type="OrthoDB" id="8563833at2"/>
<evidence type="ECO:0000313" key="3">
    <source>
        <dbReference type="Proteomes" id="UP000291142"/>
    </source>
</evidence>
<dbReference type="EMBL" id="SIRT01000001">
    <property type="protein sequence ID" value="TBN06813.1"/>
    <property type="molecule type" value="Genomic_DNA"/>
</dbReference>
<feature type="region of interest" description="Disordered" evidence="1">
    <location>
        <begin position="207"/>
        <end position="227"/>
    </location>
</feature>
<keyword evidence="3" id="KW-1185">Reference proteome</keyword>
<protein>
    <submittedName>
        <fullName evidence="2">Uncharacterized protein</fullName>
    </submittedName>
</protein>
<dbReference type="RefSeq" id="WP_130962800.1">
    <property type="nucleotide sequence ID" value="NZ_SIRT01000001.1"/>
</dbReference>
<evidence type="ECO:0000256" key="1">
    <source>
        <dbReference type="SAM" id="MobiDB-lite"/>
    </source>
</evidence>
<accession>A0A4Q9FH66</accession>
<proteinExistence type="predicted"/>
<reference evidence="2 3" key="1">
    <citation type="submission" date="2019-02" db="EMBL/GenBank/DDBJ databases">
        <title>Hyunsoonleella sp., isolated from marine sediment.</title>
        <authorList>
            <person name="Liu B.-T."/>
        </authorList>
    </citation>
    <scope>NUCLEOTIDE SEQUENCE [LARGE SCALE GENOMIC DNA]</scope>
    <source>
        <strain evidence="2 3">T58</strain>
    </source>
</reference>
<comment type="caution">
    <text evidence="2">The sequence shown here is derived from an EMBL/GenBank/DDBJ whole genome shotgun (WGS) entry which is preliminary data.</text>
</comment>
<dbReference type="AlphaFoldDB" id="A0A4Q9FH66"/>
<name>A0A4Q9FH66_9FLAO</name>
<organism evidence="2 3">
    <name type="scientific">Hyunsoonleella flava</name>
    <dbReference type="NCBI Taxonomy" id="2527939"/>
    <lineage>
        <taxon>Bacteria</taxon>
        <taxon>Pseudomonadati</taxon>
        <taxon>Bacteroidota</taxon>
        <taxon>Flavobacteriia</taxon>
        <taxon>Flavobacteriales</taxon>
        <taxon>Flavobacteriaceae</taxon>
    </lineage>
</organism>